<dbReference type="Proteomes" id="UP000006643">
    <property type="component" value="Unassembled WGS sequence"/>
</dbReference>
<dbReference type="VEuPathDB" id="FungiDB:PITG_14702"/>
<dbReference type="RefSeq" id="XP_002898583.1">
    <property type="nucleotide sequence ID" value="XM_002898537.1"/>
</dbReference>
<reference evidence="2" key="1">
    <citation type="journal article" date="2009" name="Nature">
        <title>Genome sequence and analysis of the Irish potato famine pathogen Phytophthora infestans.</title>
        <authorList>
            <consortium name="The Broad Institute Genome Sequencing Platform"/>
            <person name="Haas B.J."/>
            <person name="Kamoun S."/>
            <person name="Zody M.C."/>
            <person name="Jiang R.H."/>
            <person name="Handsaker R.E."/>
            <person name="Cano L.M."/>
            <person name="Grabherr M."/>
            <person name="Kodira C.D."/>
            <person name="Raffaele S."/>
            <person name="Torto-Alalibo T."/>
            <person name="Bozkurt T.O."/>
            <person name="Ah-Fong A.M."/>
            <person name="Alvarado L."/>
            <person name="Anderson V.L."/>
            <person name="Armstrong M.R."/>
            <person name="Avrova A."/>
            <person name="Baxter L."/>
            <person name="Beynon J."/>
            <person name="Boevink P.C."/>
            <person name="Bollmann S.R."/>
            <person name="Bos J.I."/>
            <person name="Bulone V."/>
            <person name="Cai G."/>
            <person name="Cakir C."/>
            <person name="Carrington J.C."/>
            <person name="Chawner M."/>
            <person name="Conti L."/>
            <person name="Costanzo S."/>
            <person name="Ewan R."/>
            <person name="Fahlgren N."/>
            <person name="Fischbach M.A."/>
            <person name="Fugelstad J."/>
            <person name="Gilroy E.M."/>
            <person name="Gnerre S."/>
            <person name="Green P.J."/>
            <person name="Grenville-Briggs L.J."/>
            <person name="Griffith J."/>
            <person name="Grunwald N.J."/>
            <person name="Horn K."/>
            <person name="Horner N.R."/>
            <person name="Hu C.H."/>
            <person name="Huitema E."/>
            <person name="Jeong D.H."/>
            <person name="Jones A.M."/>
            <person name="Jones J.D."/>
            <person name="Jones R.W."/>
            <person name="Karlsson E.K."/>
            <person name="Kunjeti S.G."/>
            <person name="Lamour K."/>
            <person name="Liu Z."/>
            <person name="Ma L."/>
            <person name="Maclean D."/>
            <person name="Chibucos M.C."/>
            <person name="McDonald H."/>
            <person name="McWalters J."/>
            <person name="Meijer H.J."/>
            <person name="Morgan W."/>
            <person name="Morris P.F."/>
            <person name="Munro C.A."/>
            <person name="O'Neill K."/>
            <person name="Ospina-Giraldo M."/>
            <person name="Pinzon A."/>
            <person name="Pritchard L."/>
            <person name="Ramsahoye B."/>
            <person name="Ren Q."/>
            <person name="Restrepo S."/>
            <person name="Roy S."/>
            <person name="Sadanandom A."/>
            <person name="Savidor A."/>
            <person name="Schornack S."/>
            <person name="Schwartz D.C."/>
            <person name="Schumann U.D."/>
            <person name="Schwessinger B."/>
            <person name="Seyer L."/>
            <person name="Sharpe T."/>
            <person name="Silvar C."/>
            <person name="Song J."/>
            <person name="Studholme D.J."/>
            <person name="Sykes S."/>
            <person name="Thines M."/>
            <person name="van de Vondervoort P.J."/>
            <person name="Phuntumart V."/>
            <person name="Wawra S."/>
            <person name="Weide R."/>
            <person name="Win J."/>
            <person name="Young C."/>
            <person name="Zhou S."/>
            <person name="Fry W."/>
            <person name="Meyers B.C."/>
            <person name="van West P."/>
            <person name="Ristaino J."/>
            <person name="Govers F."/>
            <person name="Birch P.R."/>
            <person name="Whisson S.C."/>
            <person name="Judelson H.S."/>
            <person name="Nusbaum C."/>
        </authorList>
    </citation>
    <scope>NUCLEOTIDE SEQUENCE [LARGE SCALE GENOMIC DNA]</scope>
    <source>
        <strain evidence="2">T30-4</strain>
    </source>
</reference>
<dbReference type="InterPro" id="IPR036291">
    <property type="entry name" value="NAD(P)-bd_dom_sf"/>
</dbReference>
<gene>
    <name evidence="1" type="ORF">PITG_14702</name>
</gene>
<evidence type="ECO:0000313" key="1">
    <source>
        <dbReference type="EMBL" id="EEY63060.1"/>
    </source>
</evidence>
<sequence length="127" mass="13553">MSSTCFPDPAVNEDTWLTSSTGTIVNIAPAVDDSTVEPLIKALAAKLQPRNVQVNCVLLPPSVDTVVVDDTAALSHTILFLLSPASRLLTGSVLRIQQDKTSTQAAEKRKEESATERVADVINSHSI</sequence>
<dbReference type="AlphaFoldDB" id="D0NQW2"/>
<accession>D0NQW2</accession>
<dbReference type="OMA" id="NEDTWLT"/>
<dbReference type="GeneID" id="9478945"/>
<dbReference type="OrthoDB" id="128720at2759"/>
<dbReference type="EMBL" id="DS028153">
    <property type="protein sequence ID" value="EEY63060.1"/>
    <property type="molecule type" value="Genomic_DNA"/>
</dbReference>
<dbReference type="HOGENOM" id="CLU_1974874_0_0_1"/>
<organism evidence="1 2">
    <name type="scientific">Phytophthora infestans (strain T30-4)</name>
    <name type="common">Potato late blight agent</name>
    <dbReference type="NCBI Taxonomy" id="403677"/>
    <lineage>
        <taxon>Eukaryota</taxon>
        <taxon>Sar</taxon>
        <taxon>Stramenopiles</taxon>
        <taxon>Oomycota</taxon>
        <taxon>Peronosporomycetes</taxon>
        <taxon>Peronosporales</taxon>
        <taxon>Peronosporaceae</taxon>
        <taxon>Phytophthora</taxon>
    </lineage>
</organism>
<evidence type="ECO:0000313" key="2">
    <source>
        <dbReference type="Proteomes" id="UP000006643"/>
    </source>
</evidence>
<dbReference type="Gene3D" id="3.40.50.720">
    <property type="entry name" value="NAD(P)-binding Rossmann-like Domain"/>
    <property type="match status" value="1"/>
</dbReference>
<dbReference type="SUPFAM" id="SSF51735">
    <property type="entry name" value="NAD(P)-binding Rossmann-fold domains"/>
    <property type="match status" value="1"/>
</dbReference>
<name>D0NQW2_PHYIT</name>
<dbReference type="InParanoid" id="D0NQW2"/>
<keyword evidence="2" id="KW-1185">Reference proteome</keyword>
<proteinExistence type="predicted"/>
<dbReference type="eggNOG" id="ENOG502RDBN">
    <property type="taxonomic scope" value="Eukaryota"/>
</dbReference>
<protein>
    <submittedName>
        <fullName evidence="1">Uncharacterized protein</fullName>
    </submittedName>
</protein>
<dbReference type="KEGG" id="pif:PITG_14702"/>